<comment type="subcellular location">
    <subcellularLocation>
        <location evidence="2">Cytoplasm</location>
    </subcellularLocation>
</comment>
<evidence type="ECO:0000256" key="4">
    <source>
        <dbReference type="ARBA" id="ARBA00022485"/>
    </source>
</evidence>
<dbReference type="Proteomes" id="UP001064933">
    <property type="component" value="Chromosome"/>
</dbReference>
<gene>
    <name evidence="15" type="ORF">N4261_08845</name>
</gene>
<dbReference type="SUPFAM" id="SSF102114">
    <property type="entry name" value="Radical SAM enzymes"/>
    <property type="match status" value="1"/>
</dbReference>
<feature type="compositionally biased region" description="Polar residues" evidence="13">
    <location>
        <begin position="347"/>
        <end position="359"/>
    </location>
</feature>
<evidence type="ECO:0000313" key="16">
    <source>
        <dbReference type="Proteomes" id="UP001064933"/>
    </source>
</evidence>
<evidence type="ECO:0000256" key="8">
    <source>
        <dbReference type="ARBA" id="ARBA00022691"/>
    </source>
</evidence>
<evidence type="ECO:0000256" key="13">
    <source>
        <dbReference type="SAM" id="MobiDB-lite"/>
    </source>
</evidence>
<keyword evidence="12" id="KW-1015">Disulfide bond</keyword>
<feature type="region of interest" description="Disordered" evidence="13">
    <location>
        <begin position="341"/>
        <end position="368"/>
    </location>
</feature>
<evidence type="ECO:0000256" key="1">
    <source>
        <dbReference type="ARBA" id="ARBA00001966"/>
    </source>
</evidence>
<keyword evidence="16" id="KW-1185">Reference proteome</keyword>
<evidence type="ECO:0000256" key="6">
    <source>
        <dbReference type="ARBA" id="ARBA00022603"/>
    </source>
</evidence>
<dbReference type="InterPro" id="IPR040072">
    <property type="entry name" value="Methyltransferase_A"/>
</dbReference>
<dbReference type="SFLD" id="SFLDF00275">
    <property type="entry name" value="adenosine_C2_methyltransferase"/>
    <property type="match status" value="1"/>
</dbReference>
<dbReference type="GO" id="GO:0032259">
    <property type="term" value="P:methylation"/>
    <property type="evidence" value="ECO:0007669"/>
    <property type="project" value="UniProtKB-KW"/>
</dbReference>
<evidence type="ECO:0000259" key="14">
    <source>
        <dbReference type="PROSITE" id="PS51918"/>
    </source>
</evidence>
<evidence type="ECO:0000256" key="12">
    <source>
        <dbReference type="ARBA" id="ARBA00023157"/>
    </source>
</evidence>
<evidence type="ECO:0000256" key="10">
    <source>
        <dbReference type="ARBA" id="ARBA00023004"/>
    </source>
</evidence>
<dbReference type="SFLD" id="SFLDS00029">
    <property type="entry name" value="Radical_SAM"/>
    <property type="match status" value="1"/>
</dbReference>
<protein>
    <submittedName>
        <fullName evidence="15">RNA methyltransferase</fullName>
    </submittedName>
</protein>
<evidence type="ECO:0000256" key="2">
    <source>
        <dbReference type="ARBA" id="ARBA00004496"/>
    </source>
</evidence>
<evidence type="ECO:0000256" key="11">
    <source>
        <dbReference type="ARBA" id="ARBA00023014"/>
    </source>
</evidence>
<dbReference type="RefSeq" id="WP_261759786.1">
    <property type="nucleotide sequence ID" value="NZ_CP104562.2"/>
</dbReference>
<keyword evidence="8" id="KW-0949">S-adenosyl-L-methionine</keyword>
<keyword evidence="9" id="KW-0479">Metal-binding</keyword>
<dbReference type="InterPro" id="IPR007197">
    <property type="entry name" value="rSAM"/>
</dbReference>
<dbReference type="EMBL" id="CP104562">
    <property type="protein sequence ID" value="UXH79968.1"/>
    <property type="molecule type" value="Genomic_DNA"/>
</dbReference>
<keyword evidence="6 15" id="KW-0489">Methyltransferase</keyword>
<dbReference type="InterPro" id="IPR004383">
    <property type="entry name" value="rRNA_lsu_MTrfase_RlmN/Cfr"/>
</dbReference>
<feature type="domain" description="Radical SAM core" evidence="14">
    <location>
        <begin position="93"/>
        <end position="319"/>
    </location>
</feature>
<organism evidence="15 16">
    <name type="scientific">Roseateles amylovorans</name>
    <dbReference type="NCBI Taxonomy" id="2978473"/>
    <lineage>
        <taxon>Bacteria</taxon>
        <taxon>Pseudomonadati</taxon>
        <taxon>Pseudomonadota</taxon>
        <taxon>Betaproteobacteria</taxon>
        <taxon>Burkholderiales</taxon>
        <taxon>Sphaerotilaceae</taxon>
        <taxon>Roseateles</taxon>
    </lineage>
</organism>
<keyword evidence="5" id="KW-0963">Cytoplasm</keyword>
<evidence type="ECO:0000256" key="9">
    <source>
        <dbReference type="ARBA" id="ARBA00022723"/>
    </source>
</evidence>
<dbReference type="PANTHER" id="PTHR30544:SF5">
    <property type="entry name" value="RADICAL SAM CORE DOMAIN-CONTAINING PROTEIN"/>
    <property type="match status" value="1"/>
</dbReference>
<dbReference type="PANTHER" id="PTHR30544">
    <property type="entry name" value="23S RRNA METHYLTRANSFERASE"/>
    <property type="match status" value="1"/>
</dbReference>
<comment type="cofactor">
    <cofactor evidence="1">
        <name>[4Fe-4S] cluster</name>
        <dbReference type="ChEBI" id="CHEBI:49883"/>
    </cofactor>
</comment>
<dbReference type="InterPro" id="IPR013785">
    <property type="entry name" value="Aldolase_TIM"/>
</dbReference>
<keyword evidence="10" id="KW-0408">Iron</keyword>
<proteinExistence type="inferred from homology"/>
<evidence type="ECO:0000256" key="3">
    <source>
        <dbReference type="ARBA" id="ARBA00007544"/>
    </source>
</evidence>
<reference evidence="15" key="1">
    <citation type="submission" date="2022-10" db="EMBL/GenBank/DDBJ databases">
        <title>Characterization and whole genome sequencing of a new Roseateles species, isolated from fresh water.</title>
        <authorList>
            <person name="Guliayeva D.Y."/>
            <person name="Akhremchuk A.E."/>
            <person name="Sikolenko M.A."/>
            <person name="Valentovich L.N."/>
            <person name="Sidarenka A.V."/>
        </authorList>
    </citation>
    <scope>NUCLEOTIDE SEQUENCE</scope>
    <source>
        <strain evidence="15">BIM B-1768</strain>
    </source>
</reference>
<evidence type="ECO:0000313" key="15">
    <source>
        <dbReference type="EMBL" id="UXH79968.1"/>
    </source>
</evidence>
<dbReference type="PROSITE" id="PS51918">
    <property type="entry name" value="RADICAL_SAM"/>
    <property type="match status" value="1"/>
</dbReference>
<sequence>MLSIADIDQRLSALGANPAHRQRVLRHWVQALPLSAGRRRLEDYLPLPVRQALPGLMDELHGLTRLIEQHPGDDGSARLLVGLQDGQTVESVLLPRDGLCVSSQVGCAVGCQFCMTGRDGLIRQVSSAEIVAQVALARRLRPVKKVVFMGMGEPSHNLEAVMEAIELLGTAGNIGHKNLVFSTVGDPRAFDRLSRGPVKPALALSLHTTKPDLRRQLLPRAPRLSPAEIVEAGERYARDSGYPIQYQWTLLEGVNDGDDELEGIVALLKGKYGVLNMIPYNSVPELPFLRPDWDKARDIARRLHQRGILTKLRDSAGQDVDGGCGQLRARAIAGDVVVPGAAEHDQSSVSTTRQRSAQVETKPPEGAARRIAIRPVR</sequence>
<evidence type="ECO:0000256" key="5">
    <source>
        <dbReference type="ARBA" id="ARBA00022490"/>
    </source>
</evidence>
<dbReference type="Gene3D" id="3.20.20.70">
    <property type="entry name" value="Aldolase class I"/>
    <property type="match status" value="1"/>
</dbReference>
<keyword evidence="11" id="KW-0411">Iron-sulfur</keyword>
<dbReference type="CDD" id="cd01335">
    <property type="entry name" value="Radical_SAM"/>
    <property type="match status" value="1"/>
</dbReference>
<name>A0ABY6B3L1_9BURK</name>
<dbReference type="Pfam" id="PF04055">
    <property type="entry name" value="Radical_SAM"/>
    <property type="match status" value="1"/>
</dbReference>
<dbReference type="InterPro" id="IPR058240">
    <property type="entry name" value="rSAM_sf"/>
</dbReference>
<keyword evidence="4" id="KW-0004">4Fe-4S</keyword>
<dbReference type="SFLD" id="SFLDG01062">
    <property type="entry name" value="methyltransferase_(Class_A)"/>
    <property type="match status" value="1"/>
</dbReference>
<dbReference type="PIRSF" id="PIRSF006004">
    <property type="entry name" value="CHP00048"/>
    <property type="match status" value="1"/>
</dbReference>
<comment type="similarity">
    <text evidence="3">Belongs to the radical SAM superfamily. RlmN family.</text>
</comment>
<accession>A0ABY6B3L1</accession>
<keyword evidence="7" id="KW-0808">Transferase</keyword>
<dbReference type="GO" id="GO:0008168">
    <property type="term" value="F:methyltransferase activity"/>
    <property type="evidence" value="ECO:0007669"/>
    <property type="project" value="UniProtKB-KW"/>
</dbReference>
<dbReference type="NCBIfam" id="NF011034">
    <property type="entry name" value="PRK14464.1"/>
    <property type="match status" value="1"/>
</dbReference>
<evidence type="ECO:0000256" key="7">
    <source>
        <dbReference type="ARBA" id="ARBA00022679"/>
    </source>
</evidence>